<evidence type="ECO:0000259" key="1">
    <source>
        <dbReference type="Pfam" id="PF08646"/>
    </source>
</evidence>
<evidence type="ECO:0000313" key="2">
    <source>
        <dbReference type="Proteomes" id="UP001652660"/>
    </source>
</evidence>
<gene>
    <name evidence="3" type="primary">LOC113735614</name>
</gene>
<dbReference type="Proteomes" id="UP001652660">
    <property type="component" value="Chromosome 3e"/>
</dbReference>
<reference evidence="3" key="2">
    <citation type="submission" date="2025-08" db="UniProtKB">
        <authorList>
            <consortium name="RefSeq"/>
        </authorList>
    </citation>
    <scope>IDENTIFICATION</scope>
    <source>
        <tissue evidence="3">Leaves</tissue>
    </source>
</reference>
<dbReference type="PANTHER" id="PTHR47165">
    <property type="entry name" value="OS03G0429900 PROTEIN"/>
    <property type="match status" value="1"/>
</dbReference>
<dbReference type="AlphaFoldDB" id="A0A6P6WSK7"/>
<evidence type="ECO:0000313" key="3">
    <source>
        <dbReference type="RefSeq" id="XP_027118409.1"/>
    </source>
</evidence>
<dbReference type="PANTHER" id="PTHR47165:SF4">
    <property type="entry name" value="OS03G0429900 PROTEIN"/>
    <property type="match status" value="1"/>
</dbReference>
<name>A0A6P6WSK7_COFAR</name>
<dbReference type="InterPro" id="IPR012340">
    <property type="entry name" value="NA-bd_OB-fold"/>
</dbReference>
<dbReference type="Gene3D" id="2.40.50.140">
    <property type="entry name" value="Nucleic acid-binding proteins"/>
    <property type="match status" value="2"/>
</dbReference>
<feature type="domain" description="Replication factor A C-terminal" evidence="1">
    <location>
        <begin position="99"/>
        <end position="220"/>
    </location>
</feature>
<dbReference type="Pfam" id="PF08646">
    <property type="entry name" value="Rep_fac-A_C"/>
    <property type="match status" value="1"/>
</dbReference>
<sequence length="259" mass="29591">MVINEGQFLQQVASQKPAIAAIQIQMSEYQGEFQLSTTFMSTLKVNPNCKEVLKLQKWITTKKSENIEAATLKNKMDLAEHIQLKNIIHQQHSLKEHAFYTSNAIVNNIENKVELYYNACKGCSTKIINFEEDAECPKCNHPTKDFTSRYNIRMEVVDGQDVTTIILFEDLASNFIGCPIQEYIDSTTSFKDKEKSKLYKKMIAAKHKEFKFLIKLNKIGHSSHGHLSMVAIAFEQLPNTPNKKMPLHLLHLNNMLGKA</sequence>
<organism evidence="2 3">
    <name type="scientific">Coffea arabica</name>
    <name type="common">Arabian coffee</name>
    <dbReference type="NCBI Taxonomy" id="13443"/>
    <lineage>
        <taxon>Eukaryota</taxon>
        <taxon>Viridiplantae</taxon>
        <taxon>Streptophyta</taxon>
        <taxon>Embryophyta</taxon>
        <taxon>Tracheophyta</taxon>
        <taxon>Spermatophyta</taxon>
        <taxon>Magnoliopsida</taxon>
        <taxon>eudicotyledons</taxon>
        <taxon>Gunneridae</taxon>
        <taxon>Pentapetalae</taxon>
        <taxon>asterids</taxon>
        <taxon>lamiids</taxon>
        <taxon>Gentianales</taxon>
        <taxon>Rubiaceae</taxon>
        <taxon>Ixoroideae</taxon>
        <taxon>Gardenieae complex</taxon>
        <taxon>Bertiereae - Coffeeae clade</taxon>
        <taxon>Coffeeae</taxon>
        <taxon>Coffea</taxon>
    </lineage>
</organism>
<proteinExistence type="predicted"/>
<dbReference type="RefSeq" id="XP_027118409.1">
    <property type="nucleotide sequence ID" value="XM_027262608.1"/>
</dbReference>
<accession>A0A6P6WSK7</accession>
<keyword evidence="2" id="KW-1185">Reference proteome</keyword>
<dbReference type="OrthoDB" id="3248508at2759"/>
<protein>
    <submittedName>
        <fullName evidence="3">Replication protein A 70 kDa DNA-binding subunit D-like</fullName>
    </submittedName>
</protein>
<dbReference type="SUPFAM" id="SSF50249">
    <property type="entry name" value="Nucleic acid-binding proteins"/>
    <property type="match status" value="1"/>
</dbReference>
<reference evidence="2" key="1">
    <citation type="journal article" date="2025" name="Foods">
        <title>Unveiling the Microbial Signatures of Arabica Coffee Cherries: Insights into Ripeness Specific Diversity, Functional Traits, and Implications for Quality and Safety.</title>
        <authorList>
            <consortium name="RefSeq"/>
            <person name="Tenea G.N."/>
            <person name="Cifuentes V."/>
            <person name="Reyes P."/>
            <person name="Cevallos-Vallejos M."/>
        </authorList>
    </citation>
    <scope>NUCLEOTIDE SEQUENCE [LARGE SCALE GENOMIC DNA]</scope>
</reference>
<dbReference type="GeneID" id="113735614"/>
<dbReference type="InterPro" id="IPR013955">
    <property type="entry name" value="Rep_factor-A_C"/>
</dbReference>